<dbReference type="PROSITE" id="PS50088">
    <property type="entry name" value="ANK_REPEAT"/>
    <property type="match status" value="1"/>
</dbReference>
<keyword evidence="4" id="KW-0812">Transmembrane</keyword>
<dbReference type="InterPro" id="IPR036770">
    <property type="entry name" value="Ankyrin_rpt-contain_sf"/>
</dbReference>
<comment type="caution">
    <text evidence="5">The sequence shown here is derived from an EMBL/GenBank/DDBJ whole genome shotgun (WGS) entry which is preliminary data.</text>
</comment>
<protein>
    <submittedName>
        <fullName evidence="5">Ankyrin repeat, PH and SEC7 domain containing protein secG</fullName>
    </submittedName>
</protein>
<dbReference type="InterPro" id="IPR050776">
    <property type="entry name" value="Ank_Repeat/CDKN_Inhibitor"/>
</dbReference>
<accession>A0A8J4XSF8</accession>
<dbReference type="InterPro" id="IPR002110">
    <property type="entry name" value="Ankyrin_rpt"/>
</dbReference>
<gene>
    <name evidence="5" type="primary">secG_0</name>
    <name evidence="5" type="ORF">GWK47_021143</name>
</gene>
<evidence type="ECO:0000256" key="1">
    <source>
        <dbReference type="ARBA" id="ARBA00022737"/>
    </source>
</evidence>
<dbReference type="PANTHER" id="PTHR24201">
    <property type="entry name" value="ANK_REP_REGION DOMAIN-CONTAINING PROTEIN"/>
    <property type="match status" value="1"/>
</dbReference>
<keyword evidence="4" id="KW-1133">Transmembrane helix</keyword>
<organism evidence="5 6">
    <name type="scientific">Chionoecetes opilio</name>
    <name type="common">Atlantic snow crab</name>
    <name type="synonym">Cancer opilio</name>
    <dbReference type="NCBI Taxonomy" id="41210"/>
    <lineage>
        <taxon>Eukaryota</taxon>
        <taxon>Metazoa</taxon>
        <taxon>Ecdysozoa</taxon>
        <taxon>Arthropoda</taxon>
        <taxon>Crustacea</taxon>
        <taxon>Multicrustacea</taxon>
        <taxon>Malacostraca</taxon>
        <taxon>Eumalacostraca</taxon>
        <taxon>Eucarida</taxon>
        <taxon>Decapoda</taxon>
        <taxon>Pleocyemata</taxon>
        <taxon>Brachyura</taxon>
        <taxon>Eubrachyura</taxon>
        <taxon>Majoidea</taxon>
        <taxon>Majidae</taxon>
        <taxon>Chionoecetes</taxon>
    </lineage>
</organism>
<evidence type="ECO:0000313" key="5">
    <source>
        <dbReference type="EMBL" id="KAG0711191.1"/>
    </source>
</evidence>
<dbReference type="OrthoDB" id="6350762at2759"/>
<evidence type="ECO:0000313" key="6">
    <source>
        <dbReference type="Proteomes" id="UP000770661"/>
    </source>
</evidence>
<dbReference type="SUPFAM" id="SSF48403">
    <property type="entry name" value="Ankyrin repeat"/>
    <property type="match status" value="1"/>
</dbReference>
<dbReference type="Pfam" id="PF00023">
    <property type="entry name" value="Ank"/>
    <property type="match status" value="1"/>
</dbReference>
<keyword evidence="4" id="KW-0472">Membrane</keyword>
<feature type="repeat" description="ANK" evidence="3">
    <location>
        <begin position="278"/>
        <end position="310"/>
    </location>
</feature>
<evidence type="ECO:0000256" key="2">
    <source>
        <dbReference type="ARBA" id="ARBA00023043"/>
    </source>
</evidence>
<keyword evidence="1" id="KW-0677">Repeat</keyword>
<proteinExistence type="predicted"/>
<evidence type="ECO:0000256" key="3">
    <source>
        <dbReference type="PROSITE-ProRule" id="PRU00023"/>
    </source>
</evidence>
<dbReference type="Proteomes" id="UP000770661">
    <property type="component" value="Unassembled WGS sequence"/>
</dbReference>
<keyword evidence="2 3" id="KW-0040">ANK repeat</keyword>
<dbReference type="Gene3D" id="1.25.40.20">
    <property type="entry name" value="Ankyrin repeat-containing domain"/>
    <property type="match status" value="2"/>
</dbReference>
<dbReference type="AlphaFoldDB" id="A0A8J4XSF8"/>
<evidence type="ECO:0000256" key="4">
    <source>
        <dbReference type="SAM" id="Phobius"/>
    </source>
</evidence>
<dbReference type="SMART" id="SM00248">
    <property type="entry name" value="ANK"/>
    <property type="match status" value="4"/>
</dbReference>
<reference evidence="5" key="1">
    <citation type="submission" date="2020-07" db="EMBL/GenBank/DDBJ databases">
        <title>The High-quality genome of the commercially important snow crab, Chionoecetes opilio.</title>
        <authorList>
            <person name="Jeong J.-H."/>
            <person name="Ryu S."/>
        </authorList>
    </citation>
    <scope>NUCLEOTIDE SEQUENCE</scope>
    <source>
        <strain evidence="5">MADBK_172401_WGS</strain>
        <tissue evidence="5">Digestive gland</tissue>
    </source>
</reference>
<dbReference type="EMBL" id="JACEEZ010023553">
    <property type="protein sequence ID" value="KAG0711191.1"/>
    <property type="molecule type" value="Genomic_DNA"/>
</dbReference>
<sequence>MLAQELSAMTAMTESTSPVELYWKLLITINGKDDVGEAMKLLASGAPLQATQDLHSDALVLATICNRPRIVTLLVAAGAPLTTISGGLFLLQVVWLTPDVTTRARVLITRIFLNVVQVEQNRVQPEDSVLWSGINHLLSCLRGKTPWQITWLFREQAYSDLTSLLVAAARNNCPLTATFLKLCGGMSFKQDDQGTTPLHAALNASHMAMARRMVRYLGACLYVTDAQGNLPSDLLPRDVRHQLEEALLVVSRRGMHLLTYLAIQVGGLSINTVVDSTQDSTALHQATSHGHSVCVALLLSLGACVLKPDRYGHTATHLAAMFCHKLTYRLLIKHMDHHDPANRAGKTHQQVARSFKSYLKCYDKLRVLDPQKTLRFNDPSVAIKELLTEVHFCKKMKRVKKMVVDFSQGETREVEESTGN</sequence>
<keyword evidence="6" id="KW-1185">Reference proteome</keyword>
<name>A0A8J4XSF8_CHIOP</name>
<feature type="transmembrane region" description="Helical" evidence="4">
    <location>
        <begin position="70"/>
        <end position="95"/>
    </location>
</feature>
<dbReference type="PANTHER" id="PTHR24201:SF15">
    <property type="entry name" value="ANKYRIN REPEAT DOMAIN-CONTAINING PROTEIN 66"/>
    <property type="match status" value="1"/>
</dbReference>
<dbReference type="Pfam" id="PF12796">
    <property type="entry name" value="Ank_2"/>
    <property type="match status" value="1"/>
</dbReference>